<protein>
    <submittedName>
        <fullName evidence="2">Uncharacterized protein</fullName>
    </submittedName>
</protein>
<evidence type="ECO:0000313" key="3">
    <source>
        <dbReference type="Proteomes" id="UP001212841"/>
    </source>
</evidence>
<evidence type="ECO:0000256" key="1">
    <source>
        <dbReference type="SAM" id="MobiDB-lite"/>
    </source>
</evidence>
<evidence type="ECO:0000313" key="2">
    <source>
        <dbReference type="EMBL" id="KAJ3047318.1"/>
    </source>
</evidence>
<feature type="region of interest" description="Disordered" evidence="1">
    <location>
        <begin position="1"/>
        <end position="21"/>
    </location>
</feature>
<keyword evidence="3" id="KW-1185">Reference proteome</keyword>
<reference evidence="2" key="1">
    <citation type="submission" date="2020-05" db="EMBL/GenBank/DDBJ databases">
        <title>Phylogenomic resolution of chytrid fungi.</title>
        <authorList>
            <person name="Stajich J.E."/>
            <person name="Amses K."/>
            <person name="Simmons R."/>
            <person name="Seto K."/>
            <person name="Myers J."/>
            <person name="Bonds A."/>
            <person name="Quandt C.A."/>
            <person name="Barry K."/>
            <person name="Liu P."/>
            <person name="Grigoriev I."/>
            <person name="Longcore J.E."/>
            <person name="James T.Y."/>
        </authorList>
    </citation>
    <scope>NUCLEOTIDE SEQUENCE</scope>
    <source>
        <strain evidence="2">JEL0318</strain>
    </source>
</reference>
<feature type="compositionally biased region" description="Polar residues" evidence="1">
    <location>
        <begin position="34"/>
        <end position="43"/>
    </location>
</feature>
<dbReference type="Proteomes" id="UP001212841">
    <property type="component" value="Unassembled WGS sequence"/>
</dbReference>
<gene>
    <name evidence="2" type="ORF">HK097_011642</name>
</gene>
<accession>A0AAD5WZS0</accession>
<name>A0AAD5WZS0_9FUNG</name>
<organism evidence="2 3">
    <name type="scientific">Rhizophlyctis rosea</name>
    <dbReference type="NCBI Taxonomy" id="64517"/>
    <lineage>
        <taxon>Eukaryota</taxon>
        <taxon>Fungi</taxon>
        <taxon>Fungi incertae sedis</taxon>
        <taxon>Chytridiomycota</taxon>
        <taxon>Chytridiomycota incertae sedis</taxon>
        <taxon>Chytridiomycetes</taxon>
        <taxon>Rhizophlyctidales</taxon>
        <taxon>Rhizophlyctidaceae</taxon>
        <taxon>Rhizophlyctis</taxon>
    </lineage>
</organism>
<dbReference type="EMBL" id="JADGJD010000984">
    <property type="protein sequence ID" value="KAJ3047318.1"/>
    <property type="molecule type" value="Genomic_DNA"/>
</dbReference>
<proteinExistence type="predicted"/>
<comment type="caution">
    <text evidence="2">The sequence shown here is derived from an EMBL/GenBank/DDBJ whole genome shotgun (WGS) entry which is preliminary data.</text>
</comment>
<feature type="region of interest" description="Disordered" evidence="1">
    <location>
        <begin position="34"/>
        <end position="60"/>
    </location>
</feature>
<dbReference type="AlphaFoldDB" id="A0AAD5WZS0"/>
<sequence length="114" mass="12602">MFSFFSRKSTTTAPTTSSQNSLLTTEAASFLDTFSETPSTSTDSLKENSKPEVEEQTKPSFDSTVTRIVNDFKRMQAEKTFKQMRWKIPQGVGAASVARKCSGKCGAKFIVEKV</sequence>
<feature type="non-terminal residue" evidence="2">
    <location>
        <position position="114"/>
    </location>
</feature>
<feature type="compositionally biased region" description="Basic and acidic residues" evidence="1">
    <location>
        <begin position="44"/>
        <end position="57"/>
    </location>
</feature>